<dbReference type="RefSeq" id="WP_139160358.1">
    <property type="nucleotide sequence ID" value="NZ_FMZC01000004.1"/>
</dbReference>
<dbReference type="AlphaFoldDB" id="A0A1G6S497"/>
<evidence type="ECO:0000313" key="1">
    <source>
        <dbReference type="EMBL" id="SDD11742.1"/>
    </source>
</evidence>
<protein>
    <submittedName>
        <fullName evidence="1">Uncharacterized protein</fullName>
    </submittedName>
</protein>
<evidence type="ECO:0000313" key="2">
    <source>
        <dbReference type="Proteomes" id="UP000198781"/>
    </source>
</evidence>
<accession>A0A1G6S497</accession>
<organism evidence="1 2">
    <name type="scientific">Paracidovorax valerianellae</name>
    <dbReference type="NCBI Taxonomy" id="187868"/>
    <lineage>
        <taxon>Bacteria</taxon>
        <taxon>Pseudomonadati</taxon>
        <taxon>Pseudomonadota</taxon>
        <taxon>Betaproteobacteria</taxon>
        <taxon>Burkholderiales</taxon>
        <taxon>Comamonadaceae</taxon>
        <taxon>Paracidovorax</taxon>
    </lineage>
</organism>
<dbReference type="OrthoDB" id="9986423at2"/>
<dbReference type="Proteomes" id="UP000198781">
    <property type="component" value="Unassembled WGS sequence"/>
</dbReference>
<keyword evidence="2" id="KW-1185">Reference proteome</keyword>
<dbReference type="EMBL" id="FMZC01000004">
    <property type="protein sequence ID" value="SDD11742.1"/>
    <property type="molecule type" value="Genomic_DNA"/>
</dbReference>
<gene>
    <name evidence="1" type="ORF">SAMN05192589_104339</name>
</gene>
<reference evidence="1 2" key="1">
    <citation type="submission" date="2016-10" db="EMBL/GenBank/DDBJ databases">
        <authorList>
            <person name="de Groot N.N."/>
        </authorList>
    </citation>
    <scope>NUCLEOTIDE SEQUENCE [LARGE SCALE GENOMIC DNA]</scope>
    <source>
        <strain evidence="1 2">DSM 16619</strain>
    </source>
</reference>
<name>A0A1G6S497_9BURK</name>
<sequence>MNFNKKIIRVALALGVVLVIFTAVYATVYNRSFDAVSIEKVIENQKQDEISRQFCSEFQMSVAEFNSKLNGAKGLWSYEVHDYDWFPCYYKTTISGKEYRLRLGGLVEIWSPNGELEKYLHWNEGK</sequence>
<proteinExistence type="predicted"/>